<dbReference type="SUPFAM" id="SSF53098">
    <property type="entry name" value="Ribonuclease H-like"/>
    <property type="match status" value="1"/>
</dbReference>
<proteinExistence type="predicted"/>
<gene>
    <name evidence="2" type="ORF">PC113_g2398</name>
    <name evidence="3" type="ORF">PC115_g1714</name>
    <name evidence="4" type="ORF">PC117_g2550</name>
    <name evidence="5" type="ORF">PC118_g19746</name>
    <name evidence="6" type="ORF">PC129_g20968</name>
</gene>
<evidence type="ECO:0000313" key="6">
    <source>
        <dbReference type="EMBL" id="KAG3207995.1"/>
    </source>
</evidence>
<dbReference type="InterPro" id="IPR002156">
    <property type="entry name" value="RNaseH_domain"/>
</dbReference>
<dbReference type="EMBL" id="RCMG01000032">
    <property type="protein sequence ID" value="KAG2866971.1"/>
    <property type="molecule type" value="Genomic_DNA"/>
</dbReference>
<reference evidence="5" key="1">
    <citation type="submission" date="2018-10" db="EMBL/GenBank/DDBJ databases">
        <title>Effector identification in a new, highly contiguous assembly of the strawberry crown rot pathogen Phytophthora cactorum.</title>
        <authorList>
            <person name="Armitage A.D."/>
            <person name="Nellist C.F."/>
            <person name="Bates H."/>
            <person name="Vickerstaff R.J."/>
            <person name="Harrison R.J."/>
        </authorList>
    </citation>
    <scope>NUCLEOTIDE SEQUENCE</scope>
    <source>
        <strain evidence="2">15-7</strain>
        <strain evidence="3">4032</strain>
        <strain evidence="4">4040</strain>
        <strain evidence="5">P415</strain>
        <strain evidence="6">P421</strain>
    </source>
</reference>
<evidence type="ECO:0000313" key="7">
    <source>
        <dbReference type="Proteomes" id="UP000697107"/>
    </source>
</evidence>
<feature type="domain" description="RNase H type-1" evidence="1">
    <location>
        <begin position="275"/>
        <end position="375"/>
    </location>
</feature>
<evidence type="ECO:0000313" key="3">
    <source>
        <dbReference type="EMBL" id="KAG2941878.1"/>
    </source>
</evidence>
<dbReference type="EMBL" id="RCMI01000022">
    <property type="protein sequence ID" value="KAG2941878.1"/>
    <property type="molecule type" value="Genomic_DNA"/>
</dbReference>
<dbReference type="Pfam" id="PF13456">
    <property type="entry name" value="RVT_3"/>
    <property type="match status" value="1"/>
</dbReference>
<name>A0A8T1F9D8_9STRA</name>
<dbReference type="Gene3D" id="3.30.420.10">
    <property type="entry name" value="Ribonuclease H-like superfamily/Ribonuclease H"/>
    <property type="match status" value="1"/>
</dbReference>
<dbReference type="VEuPathDB" id="FungiDB:PC110_g23198"/>
<protein>
    <recommendedName>
        <fullName evidence="1">RNase H type-1 domain-containing protein</fullName>
    </recommendedName>
</protein>
<dbReference type="EMBL" id="RCMV01001579">
    <property type="protein sequence ID" value="KAG3207995.1"/>
    <property type="molecule type" value="Genomic_DNA"/>
</dbReference>
<dbReference type="InterPro" id="IPR012337">
    <property type="entry name" value="RNaseH-like_sf"/>
</dbReference>
<accession>A0A8T1F9D8</accession>
<dbReference type="GO" id="GO:0003676">
    <property type="term" value="F:nucleic acid binding"/>
    <property type="evidence" value="ECO:0007669"/>
    <property type="project" value="InterPro"/>
</dbReference>
<dbReference type="GO" id="GO:0004523">
    <property type="term" value="F:RNA-DNA hybrid ribonuclease activity"/>
    <property type="evidence" value="ECO:0007669"/>
    <property type="project" value="InterPro"/>
</dbReference>
<dbReference type="EMBL" id="RCML01001107">
    <property type="protein sequence ID" value="KAG2965438.1"/>
    <property type="molecule type" value="Genomic_DNA"/>
</dbReference>
<evidence type="ECO:0000313" key="2">
    <source>
        <dbReference type="EMBL" id="KAG2866971.1"/>
    </source>
</evidence>
<comment type="caution">
    <text evidence="5">The sequence shown here is derived from an EMBL/GenBank/DDBJ whole genome shotgun (WGS) entry which is preliminary data.</text>
</comment>
<dbReference type="Proteomes" id="UP000760860">
    <property type="component" value="Unassembled WGS sequence"/>
</dbReference>
<dbReference type="Proteomes" id="UP000697107">
    <property type="component" value="Unassembled WGS sequence"/>
</dbReference>
<dbReference type="EMBL" id="RCMK01000033">
    <property type="protein sequence ID" value="KAG2952760.1"/>
    <property type="molecule type" value="Genomic_DNA"/>
</dbReference>
<dbReference type="AlphaFoldDB" id="A0A8T1F9D8"/>
<evidence type="ECO:0000259" key="1">
    <source>
        <dbReference type="Pfam" id="PF13456"/>
    </source>
</evidence>
<organism evidence="5 7">
    <name type="scientific">Phytophthora cactorum</name>
    <dbReference type="NCBI Taxonomy" id="29920"/>
    <lineage>
        <taxon>Eukaryota</taxon>
        <taxon>Sar</taxon>
        <taxon>Stramenopiles</taxon>
        <taxon>Oomycota</taxon>
        <taxon>Peronosporomycetes</taxon>
        <taxon>Peronosporales</taxon>
        <taxon>Peronosporaceae</taxon>
        <taxon>Phytophthora</taxon>
    </lineage>
</organism>
<dbReference type="Proteomes" id="UP000736787">
    <property type="component" value="Unassembled WGS sequence"/>
</dbReference>
<dbReference type="Proteomes" id="UP000735874">
    <property type="component" value="Unassembled WGS sequence"/>
</dbReference>
<dbReference type="InterPro" id="IPR036397">
    <property type="entry name" value="RNaseH_sf"/>
</dbReference>
<evidence type="ECO:0000313" key="4">
    <source>
        <dbReference type="EMBL" id="KAG2952760.1"/>
    </source>
</evidence>
<dbReference type="VEuPathDB" id="FungiDB:PC110_g15358"/>
<dbReference type="Proteomes" id="UP000774804">
    <property type="component" value="Unassembled WGS sequence"/>
</dbReference>
<evidence type="ECO:0000313" key="5">
    <source>
        <dbReference type="EMBL" id="KAG2965438.1"/>
    </source>
</evidence>
<sequence length="375" mass="40071">MEERERLEAWHASGVAIGDPVVVQFSESSSDGETSASRGVNTAIEDSCGYSHVRRSTVKVVQPSMNIGLESSADTGAPDQVTIMLDDICPYDEQPTLCSMVISSEDSATGPEVQDTTDEAIVPVTRVHSEFSGDTGVSAPVTATPGGIYPGKGVPTSRAANIAIADSSVSTHMLKAMSTEMNPALSVRLEYDVDAGMTDTATVTLDETCVSLAQLSSVTDSVDLQESLPPLAAQSKYVPIVRMNPYLLYAKLPRDYRGLVMSFDGSAKTGKYGGYGSCSWILWRLPEWKIVIAANAYISSTTINLAEYTGINNGVKTAIAHGAKDLVIVGDSRLAIQQSLGVIACRQESLLALLNVHKGLTAKFRSVKYRHVVRE</sequence>